<feature type="region of interest" description="Disordered" evidence="2">
    <location>
        <begin position="1418"/>
        <end position="1440"/>
    </location>
</feature>
<gene>
    <name evidence="4" type="ORF">CYCCA115_LOCUS6427</name>
</gene>
<feature type="region of interest" description="UBR4 E3 catalytic module" evidence="1">
    <location>
        <begin position="1166"/>
        <end position="1811"/>
    </location>
</feature>
<accession>A0AAD2FL13</accession>
<keyword evidence="5" id="KW-1185">Reference proteome</keyword>
<dbReference type="GO" id="GO:0008270">
    <property type="term" value="F:zinc ion binding"/>
    <property type="evidence" value="ECO:0007669"/>
    <property type="project" value="UniProtKB-KW"/>
</dbReference>
<feature type="region of interest" description="Disordered" evidence="2">
    <location>
        <begin position="1308"/>
        <end position="1332"/>
    </location>
</feature>
<evidence type="ECO:0000313" key="5">
    <source>
        <dbReference type="Proteomes" id="UP001295423"/>
    </source>
</evidence>
<dbReference type="InterPro" id="IPR025704">
    <property type="entry name" value="E3_Ub_ligase_UBR4_C"/>
</dbReference>
<evidence type="ECO:0000313" key="4">
    <source>
        <dbReference type="EMBL" id="CAJ1939099.1"/>
    </source>
</evidence>
<dbReference type="PANTHER" id="PTHR21725">
    <property type="entry name" value="E3 UBIQUITIN-PROTEIN LIGASE UBR4"/>
    <property type="match status" value="1"/>
</dbReference>
<evidence type="ECO:0000256" key="2">
    <source>
        <dbReference type="SAM" id="MobiDB-lite"/>
    </source>
</evidence>
<comment type="similarity">
    <text evidence="1">Belongs to the UBR4 family.</text>
</comment>
<dbReference type="InterPro" id="IPR045189">
    <property type="entry name" value="UBR4-like"/>
</dbReference>
<organism evidence="4 5">
    <name type="scientific">Cylindrotheca closterium</name>
    <dbReference type="NCBI Taxonomy" id="2856"/>
    <lineage>
        <taxon>Eukaryota</taxon>
        <taxon>Sar</taxon>
        <taxon>Stramenopiles</taxon>
        <taxon>Ochrophyta</taxon>
        <taxon>Bacillariophyta</taxon>
        <taxon>Bacillariophyceae</taxon>
        <taxon>Bacillariophycidae</taxon>
        <taxon>Bacillariales</taxon>
        <taxon>Bacillariaceae</taxon>
        <taxon>Cylindrotheca</taxon>
    </lineage>
</organism>
<proteinExistence type="inferred from homology"/>
<feature type="region of interest" description="Disordered" evidence="2">
    <location>
        <begin position="439"/>
        <end position="547"/>
    </location>
</feature>
<feature type="compositionally biased region" description="Low complexity" evidence="2">
    <location>
        <begin position="1"/>
        <end position="40"/>
    </location>
</feature>
<feature type="compositionally biased region" description="Low complexity" evidence="2">
    <location>
        <begin position="1427"/>
        <end position="1440"/>
    </location>
</feature>
<dbReference type="Proteomes" id="UP001295423">
    <property type="component" value="Unassembled WGS sequence"/>
</dbReference>
<feature type="region of interest" description="Disordered" evidence="2">
    <location>
        <begin position="374"/>
        <end position="410"/>
    </location>
</feature>
<keyword evidence="1" id="KW-0862">Zinc</keyword>
<evidence type="ECO:0000259" key="3">
    <source>
        <dbReference type="Pfam" id="PF13764"/>
    </source>
</evidence>
<feature type="compositionally biased region" description="Basic residues" evidence="2">
    <location>
        <begin position="97"/>
        <end position="109"/>
    </location>
</feature>
<feature type="region of interest" description="Disordered" evidence="2">
    <location>
        <begin position="571"/>
        <end position="601"/>
    </location>
</feature>
<feature type="compositionally biased region" description="Acidic residues" evidence="2">
    <location>
        <begin position="510"/>
        <end position="540"/>
    </location>
</feature>
<feature type="domain" description="E3 ubiquitin ligase UBR4 C-terminal" evidence="3">
    <location>
        <begin position="696"/>
        <end position="888"/>
    </location>
</feature>
<feature type="domain" description="E3 ubiquitin ligase UBR4 C-terminal" evidence="3">
    <location>
        <begin position="930"/>
        <end position="1274"/>
    </location>
</feature>
<feature type="region of interest" description="Disordered" evidence="2">
    <location>
        <begin position="1"/>
        <end position="44"/>
    </location>
</feature>
<evidence type="ECO:0000256" key="1">
    <source>
        <dbReference type="PROSITE-ProRule" id="PRU01388"/>
    </source>
</evidence>
<feature type="compositionally biased region" description="Acidic residues" evidence="2">
    <location>
        <begin position="469"/>
        <end position="503"/>
    </location>
</feature>
<dbReference type="PANTHER" id="PTHR21725:SF1">
    <property type="entry name" value="E3 UBIQUITIN-PROTEIN LIGASE UBR4"/>
    <property type="match status" value="1"/>
</dbReference>
<protein>
    <recommendedName>
        <fullName evidence="3">E3 ubiquitin ligase UBR4 C-terminal domain-containing protein</fullName>
    </recommendedName>
</protein>
<keyword evidence="1" id="KW-0863">Zinc-finger</keyword>
<feature type="domain" description="E3 ubiquitin ligase UBR4 C-terminal" evidence="3">
    <location>
        <begin position="1325"/>
        <end position="1767"/>
    </location>
</feature>
<name>A0AAD2FL13_9STRA</name>
<sequence>MPRTVAGPSAATAASPGSPSTSNNHGNHGSHSSTHNGSTTRGPLSLPLLEGLRCRPGASDLCFNQAIRNYTSAHAIARFVQSKLNEKSGKASPKSKAQSRKRGRRRKSKEPKQKQQQSLPATLAKKQSYHWLIPCLQSPSLAERKAAFGVLCAGCPMERHALWQVLELLANLLQHRGKLATKIPILTLFQHIALECLNPQEQLALWIHPTMGLPWWSDWLWHLSIGLSETNHPCEQQHQADLMSLLMDLMHGIGTNHKLVIKKGDDEGTLPLKYLWKSKEQIKQGSQSKEDASPLAALIGSYHLCKTNPVLKAAIKESSFEHWKQLVDPAFVSGDAGSTSSSNSRPSLKKPERLMDTFADPAIDLAAVSAMLSSSSSTSSRLQGRNSSRLSSPSANSTSNSNAANSNSSFPFSRARRRLEDRSAAATVARIFNAVYGNQENEQEEDDEVSRFLNRNRRQSQETIVEDPPANEEDEGDEEGTKSEEEEEEDDEEIDSDEAEGMEEDRAGSDNEEGEEDEDSDDDDSDDDDDEEEEEEEAEELSVHGIEAEVLESGLLDFEDIVVDEDPHSLLRSAQRQSSASAASNRANPPPTANPRSLKQKRRVYVVAAMQVLKMQHPALKTLHQQNPPKVSASDARKQGLTVSAEHSLMSSIVNIVQPPKKPPNSKIILRRAPTQEEFFRGSLSKNPVSLSMLRSHENKNEPTIKDLRQHIANDLQMGDSAELLELLCANKILDTDLKLRVVHQVVWKDHLMQNSSSSGGSQSAAALSSFLGGVGRGGRSFISSGAGLSMLFGSGMERSLLGMPSSNSNVNADTPLSGLPPMILTYRLIGVDGEATEDTINTLQDPEAPSESATPEEVERMMEQKFGVTRTIMEGRGVFCLLKSIERNINATLLKIRRDDVTEIGVQARRNVKNPSREVFKSSSPYPGLELLWCCSKLPSNRKLLLQSRAPTMLLRLLLSVLHALEEDGKGGSVSESNATVKALQKSIEVLASDMISSQNDTAMSETEEDNEQDASTLRLLLTAIETSSLSRPLRNVIAKLLPYLTYGQASLCKELANEFMRHVSMDQLGVCETQPDVWDEESRYILPATCVHASCSLPENPVCDSLRVELVNCGFVERLAKVLLDNVPSQPPPWSPSLWTKDVEQSENEKIKLEGKWKEYFARPGLKTAFNMLIGLCKSHGKTQLFIGNVHMDLPGRKKQSLIQVCHWIESTSDSSRVSTHDLGIVAETLLDELTKEEKTVAPIVKSVRRKTRDRKKEIAMARRNKALRGMGSFGPSAMSGAKVGEKAPVRGTAASLLAPVLGLFGANDNDDGPPAKRAKKNPQPAPTAKPAWMTEMENMEDEDGLTCAVCQEGRTLQPAELLGLYAYVKKVSIPMHQSGSKSAIDGTDLLTSLPGSMPRSISDTHAALEWFPPAKKSGDELRSSARSSSLSSSSRKTTYTTTVTAGNAIHFSCHAKARQADKNHPKAPKSEWEGASLRNSRVKCNVMLPLVSSRSSKVPLVAVDSALTDHSTAVSNLLNARPKSMLWTVLHDVRLLLLRIAYGEPLNADCEGGSLSSNSRLVYYQLLMADMFAKDAEIDSPQTARHACSLSGGFLAACTMIKADDYDKRKQTVVNRSIADSSLMAALTCILFHNTTNDYNKSKKSDDNAPNNKRRWVTGKESFLRGLITCAGRRHSLGLEDSGCLPSRNQLNRGSFADWDVDEDDAAMDTDMSPSIHLRRATSGRAGIEDFRNALRPMIVFYAIMDQVSSDFSLNMDDAKVEECGDRLTQVIQDCRRATSIHDLLQKAKVTLDHADIMQELQRGILSA</sequence>
<reference evidence="4" key="1">
    <citation type="submission" date="2023-08" db="EMBL/GenBank/DDBJ databases">
        <authorList>
            <person name="Audoor S."/>
            <person name="Bilcke G."/>
        </authorList>
    </citation>
    <scope>NUCLEOTIDE SEQUENCE</scope>
</reference>
<dbReference type="Pfam" id="PF13764">
    <property type="entry name" value="E3_UbLigase_R4"/>
    <property type="match status" value="3"/>
</dbReference>
<dbReference type="EMBL" id="CAKOGP040000779">
    <property type="protein sequence ID" value="CAJ1939099.1"/>
    <property type="molecule type" value="Genomic_DNA"/>
</dbReference>
<keyword evidence="1" id="KW-0479">Metal-binding</keyword>
<dbReference type="PROSITE" id="PS52043">
    <property type="entry name" value="UBR4_E3"/>
    <property type="match status" value="1"/>
</dbReference>
<feature type="region of interest" description="Disordered" evidence="2">
    <location>
        <begin position="84"/>
        <end position="123"/>
    </location>
</feature>
<comment type="caution">
    <text evidence="4">The sequence shown here is derived from an EMBL/GenBank/DDBJ whole genome shotgun (WGS) entry which is preliminary data.</text>
</comment>
<feature type="compositionally biased region" description="Low complexity" evidence="2">
    <location>
        <begin position="572"/>
        <end position="587"/>
    </location>
</feature>